<dbReference type="EMBL" id="NMWT01000003">
    <property type="protein sequence ID" value="PLS29500.1"/>
    <property type="molecule type" value="Genomic_DNA"/>
</dbReference>
<evidence type="ECO:0000259" key="1">
    <source>
        <dbReference type="PROSITE" id="PS51186"/>
    </source>
</evidence>
<dbReference type="AlphaFoldDB" id="A0A2N5J5K9"/>
<proteinExistence type="predicted"/>
<organism evidence="2 3">
    <name type="scientific">Bifidobacterium parmae</name>
    <dbReference type="NCBI Taxonomy" id="361854"/>
    <lineage>
        <taxon>Bacteria</taxon>
        <taxon>Bacillati</taxon>
        <taxon>Actinomycetota</taxon>
        <taxon>Actinomycetes</taxon>
        <taxon>Bifidobacteriales</taxon>
        <taxon>Bifidobacteriaceae</taxon>
        <taxon>Bifidobacterium</taxon>
    </lineage>
</organism>
<protein>
    <submittedName>
        <fullName evidence="2">GNAT family acetyltransferase</fullName>
    </submittedName>
</protein>
<dbReference type="PROSITE" id="PS51186">
    <property type="entry name" value="GNAT"/>
    <property type="match status" value="1"/>
</dbReference>
<dbReference type="InterPro" id="IPR016181">
    <property type="entry name" value="Acyl_CoA_acyltransferase"/>
</dbReference>
<keyword evidence="2" id="KW-0808">Transferase</keyword>
<accession>A0A2N5J5K9</accession>
<sequence length="207" mass="23299">MPDNNAVTLRKTEPSDYPLFARWWNNPSVADGCRKTLDKTTDDEAERLFHEWSDADDDTRFGRTVLDPFGAPIGFISAWDGGEPDHDPTMSVLIGPYYQDRGFGNQAMKLGITLAAEQLGARRITVKVWSFNLRARHMVESLGFTEVDRHEGVVERGGRTFDEVVYQAPIARLTGRITAEAVEREEGEKLEAQRFAAARPSDLMPVR</sequence>
<keyword evidence="3" id="KW-1185">Reference proteome</keyword>
<reference evidence="2 3" key="1">
    <citation type="submission" date="2017-07" db="EMBL/GenBank/DDBJ databases">
        <title>Bifidobacterium novel species.</title>
        <authorList>
            <person name="Lugli G.A."/>
            <person name="Milani C."/>
            <person name="Duranti S."/>
            <person name="Mangifesta M."/>
        </authorList>
    </citation>
    <scope>NUCLEOTIDE SEQUENCE [LARGE SCALE GENOMIC DNA]</scope>
    <source>
        <strain evidence="2 3">77</strain>
    </source>
</reference>
<dbReference type="PANTHER" id="PTHR43415">
    <property type="entry name" value="SPERMIDINE N(1)-ACETYLTRANSFERASE"/>
    <property type="match status" value="1"/>
</dbReference>
<dbReference type="SUPFAM" id="SSF55729">
    <property type="entry name" value="Acyl-CoA N-acyltransferases (Nat)"/>
    <property type="match status" value="1"/>
</dbReference>
<dbReference type="RefSeq" id="WP_101621602.1">
    <property type="nucleotide sequence ID" value="NZ_NMWT01000003.1"/>
</dbReference>
<dbReference type="InterPro" id="IPR000182">
    <property type="entry name" value="GNAT_dom"/>
</dbReference>
<feature type="domain" description="N-acetyltransferase" evidence="1">
    <location>
        <begin position="7"/>
        <end position="171"/>
    </location>
</feature>
<dbReference type="Pfam" id="PF13302">
    <property type="entry name" value="Acetyltransf_3"/>
    <property type="match status" value="1"/>
</dbReference>
<dbReference type="OrthoDB" id="9814648at2"/>
<dbReference type="PANTHER" id="PTHR43415:SF3">
    <property type="entry name" value="GNAT-FAMILY ACETYLTRANSFERASE"/>
    <property type="match status" value="1"/>
</dbReference>
<evidence type="ECO:0000313" key="3">
    <source>
        <dbReference type="Proteomes" id="UP000235034"/>
    </source>
</evidence>
<evidence type="ECO:0000313" key="2">
    <source>
        <dbReference type="EMBL" id="PLS29500.1"/>
    </source>
</evidence>
<dbReference type="Gene3D" id="3.40.630.30">
    <property type="match status" value="1"/>
</dbReference>
<dbReference type="GO" id="GO:0016747">
    <property type="term" value="F:acyltransferase activity, transferring groups other than amino-acyl groups"/>
    <property type="evidence" value="ECO:0007669"/>
    <property type="project" value="InterPro"/>
</dbReference>
<comment type="caution">
    <text evidence="2">The sequence shown here is derived from an EMBL/GenBank/DDBJ whole genome shotgun (WGS) entry which is preliminary data.</text>
</comment>
<name>A0A2N5J5K9_9BIFI</name>
<gene>
    <name evidence="2" type="ORF">Uis4E_0374</name>
</gene>
<dbReference type="Proteomes" id="UP000235034">
    <property type="component" value="Unassembled WGS sequence"/>
</dbReference>